<evidence type="ECO:0000313" key="4">
    <source>
        <dbReference type="EMBL" id="TDV38574.1"/>
    </source>
</evidence>
<dbReference type="Proteomes" id="UP000294927">
    <property type="component" value="Unassembled WGS sequence"/>
</dbReference>
<evidence type="ECO:0000259" key="3">
    <source>
        <dbReference type="PROSITE" id="PS50022"/>
    </source>
</evidence>
<feature type="domain" description="F5/8 type C" evidence="3">
    <location>
        <begin position="155"/>
        <end position="298"/>
    </location>
</feature>
<dbReference type="SMART" id="SM00642">
    <property type="entry name" value="Aamy"/>
    <property type="match status" value="1"/>
</dbReference>
<dbReference type="Gene3D" id="3.20.20.80">
    <property type="entry name" value="Glycosidases"/>
    <property type="match status" value="1"/>
</dbReference>
<dbReference type="SUPFAM" id="SSF51445">
    <property type="entry name" value="(Trans)glycosidases"/>
    <property type="match status" value="1"/>
</dbReference>
<dbReference type="AlphaFoldDB" id="A0A4R7US77"/>
<dbReference type="GO" id="GO:0005975">
    <property type="term" value="P:carbohydrate metabolic process"/>
    <property type="evidence" value="ECO:0007669"/>
    <property type="project" value="InterPro"/>
</dbReference>
<feature type="chain" id="PRO_5020421653" evidence="2">
    <location>
        <begin position="28"/>
        <end position="880"/>
    </location>
</feature>
<evidence type="ECO:0000256" key="2">
    <source>
        <dbReference type="SAM" id="SignalP"/>
    </source>
</evidence>
<comment type="caution">
    <text evidence="4">The sequence shown here is derived from an EMBL/GenBank/DDBJ whole genome shotgun (WGS) entry which is preliminary data.</text>
</comment>
<dbReference type="Pfam" id="PF00754">
    <property type="entry name" value="F5_F8_type_C"/>
    <property type="match status" value="3"/>
</dbReference>
<dbReference type="PANTHER" id="PTHR10357">
    <property type="entry name" value="ALPHA-AMYLASE FAMILY MEMBER"/>
    <property type="match status" value="1"/>
</dbReference>
<reference evidence="4 5" key="1">
    <citation type="submission" date="2019-03" db="EMBL/GenBank/DDBJ databases">
        <title>Genomic Encyclopedia of Archaeal and Bacterial Type Strains, Phase II (KMG-II): from individual species to whole genera.</title>
        <authorList>
            <person name="Goeker M."/>
        </authorList>
    </citation>
    <scope>NUCLEOTIDE SEQUENCE [LARGE SCALE GENOMIC DNA]</scope>
    <source>
        <strain evidence="4 5">DSM 45499</strain>
    </source>
</reference>
<dbReference type="OrthoDB" id="2482121at2"/>
<protein>
    <submittedName>
        <fullName evidence="4">Maltogenic amylase-like enzyme</fullName>
    </submittedName>
</protein>
<dbReference type="PROSITE" id="PS50022">
    <property type="entry name" value="FA58C_3"/>
    <property type="match status" value="3"/>
</dbReference>
<dbReference type="Pfam" id="PF00128">
    <property type="entry name" value="Alpha-amylase"/>
    <property type="match status" value="1"/>
</dbReference>
<dbReference type="SUPFAM" id="SSF49785">
    <property type="entry name" value="Galactose-binding domain-like"/>
    <property type="match status" value="3"/>
</dbReference>
<proteinExistence type="predicted"/>
<dbReference type="RefSeq" id="WP_133908908.1">
    <property type="nucleotide sequence ID" value="NZ_SOCP01000027.1"/>
</dbReference>
<dbReference type="Gene3D" id="2.60.120.260">
    <property type="entry name" value="Galactose-binding domain-like"/>
    <property type="match status" value="3"/>
</dbReference>
<sequence>MTSTSVRAHLLAVLAVVSLTSSTTAVAEQTPPGAPVLQSTGVSVLRPVEVTASSGDRDAGAANAVDQSLDSVWRATTADAWLAIDLGGPRNVVKVQQTFADDDVWRFVVEGSVDGGDWAVLVDRAAGRAGRTFGDGVTGVYRHLRLHVLGSAGGHDPSSVDFRAVGAPPSTDLTAAATATASTALAGYTPADAIDGNVSSYWVAASGSTPQWLKVDLGSPRNLSAVQQNFKDVDTWRFVVEGSVDDRTWTPLADYRAGVRGQFFHLPVSGQFRYVRLTITASASGFWADSTEFRVFGPGGAPTARELAAGTKAQSSSLRPGHEPFTAVDDDPRTSWQALDTTSPQTLTVDLGNSSVLSRIEQSFPAADTWSFVMQVSNDAAAWTTVLDRSGGATGRTFTADVDGAYRYVRLTVPRPSAGGQPAASQDLTVYGIGSPLRTRWWEDRSGVARFFPVWQGITLDEIRAQLDTLKAEGHNAIELAPIFEGNRDVWAGLGVTNLYNVHPDVGTFTDLQELLTAAHARDMKILFFANPGYAHESAPFFQKALRDFAAGVDSKERCWFDIRATPGEYDRWVYNATYHAYYWARWDDAAPSFHFAKQCWRDEVRRYVTFWMDKGFDGMIFDAPNVYHQTTLEYNNVAITDVMRNYDTFMNAEGAAERGFITDWHYNSLQDYSITQWAIPPEPGSSSVLNAIDSANPNGLENVLKGYRDEMVEAGGITQTPPNWGRRNYPVNKRLLEIATLTTMGTLFYVHNDYFTVNPVEQEFPHWTQAQRDMLHTLMKAQSGYAALAPSGLRVKLATNDNARYYAFLRTNKDGTVKAVVVLNFQASAADITVDLTNVGISTNQTPINLVTGTAARPITAPSYTIPVPAYGVAILTVD</sequence>
<keyword evidence="2" id="KW-0732">Signal</keyword>
<dbReference type="InterPro" id="IPR006047">
    <property type="entry name" value="GH13_cat_dom"/>
</dbReference>
<dbReference type="InterPro" id="IPR017853">
    <property type="entry name" value="GH"/>
</dbReference>
<evidence type="ECO:0000256" key="1">
    <source>
        <dbReference type="SAM" id="MobiDB-lite"/>
    </source>
</evidence>
<accession>A0A4R7US77</accession>
<dbReference type="EMBL" id="SOCP01000027">
    <property type="protein sequence ID" value="TDV38574.1"/>
    <property type="molecule type" value="Genomic_DNA"/>
</dbReference>
<dbReference type="InterPro" id="IPR000421">
    <property type="entry name" value="FA58C"/>
</dbReference>
<keyword evidence="5" id="KW-1185">Reference proteome</keyword>
<dbReference type="SUPFAM" id="SSF51011">
    <property type="entry name" value="Glycosyl hydrolase domain"/>
    <property type="match status" value="1"/>
</dbReference>
<gene>
    <name evidence="4" type="ORF">CLV71_12717</name>
</gene>
<feature type="domain" description="F5/8 type C" evidence="3">
    <location>
        <begin position="300"/>
        <end position="433"/>
    </location>
</feature>
<organism evidence="4 5">
    <name type="scientific">Actinophytocola oryzae</name>
    <dbReference type="NCBI Taxonomy" id="502181"/>
    <lineage>
        <taxon>Bacteria</taxon>
        <taxon>Bacillati</taxon>
        <taxon>Actinomycetota</taxon>
        <taxon>Actinomycetes</taxon>
        <taxon>Pseudonocardiales</taxon>
        <taxon>Pseudonocardiaceae</taxon>
    </lineage>
</organism>
<evidence type="ECO:0000313" key="5">
    <source>
        <dbReference type="Proteomes" id="UP000294927"/>
    </source>
</evidence>
<name>A0A4R7US77_9PSEU</name>
<feature type="domain" description="F5/8 type C" evidence="3">
    <location>
        <begin position="32"/>
        <end position="118"/>
    </location>
</feature>
<dbReference type="Gene3D" id="2.60.40.1180">
    <property type="entry name" value="Golgi alpha-mannosidase II"/>
    <property type="match status" value="1"/>
</dbReference>
<dbReference type="InterPro" id="IPR013780">
    <property type="entry name" value="Glyco_hydro_b"/>
</dbReference>
<feature type="signal peptide" evidence="2">
    <location>
        <begin position="1"/>
        <end position="27"/>
    </location>
</feature>
<dbReference type="InterPro" id="IPR008979">
    <property type="entry name" value="Galactose-bd-like_sf"/>
</dbReference>
<feature type="region of interest" description="Disordered" evidence="1">
    <location>
        <begin position="312"/>
        <end position="332"/>
    </location>
</feature>